<evidence type="ECO:0000313" key="1">
    <source>
        <dbReference type="EMBL" id="QTA92854.1"/>
    </source>
</evidence>
<protein>
    <submittedName>
        <fullName evidence="1">Uncharacterized protein</fullName>
    </submittedName>
</protein>
<organism evidence="1 2">
    <name type="scientific">Desulfonema magnum</name>
    <dbReference type="NCBI Taxonomy" id="45655"/>
    <lineage>
        <taxon>Bacteria</taxon>
        <taxon>Pseudomonadati</taxon>
        <taxon>Thermodesulfobacteriota</taxon>
        <taxon>Desulfobacteria</taxon>
        <taxon>Desulfobacterales</taxon>
        <taxon>Desulfococcaceae</taxon>
        <taxon>Desulfonema</taxon>
    </lineage>
</organism>
<gene>
    <name evidence="1" type="ORF">dnm_089470</name>
</gene>
<evidence type="ECO:0000313" key="2">
    <source>
        <dbReference type="Proteomes" id="UP000663722"/>
    </source>
</evidence>
<dbReference type="AlphaFoldDB" id="A0A975BW72"/>
<reference evidence="1" key="1">
    <citation type="journal article" date="2021" name="Microb. Physiol.">
        <title>Proteogenomic Insights into the Physiology of Marine, Sulfate-Reducing, Filamentous Desulfonema limicola and Desulfonema magnum.</title>
        <authorList>
            <person name="Schnaars V."/>
            <person name="Wohlbrand L."/>
            <person name="Scheve S."/>
            <person name="Hinrichs C."/>
            <person name="Reinhardt R."/>
            <person name="Rabus R."/>
        </authorList>
    </citation>
    <scope>NUCLEOTIDE SEQUENCE</scope>
    <source>
        <strain evidence="1">4be13</strain>
    </source>
</reference>
<dbReference type="EMBL" id="CP061800">
    <property type="protein sequence ID" value="QTA92854.1"/>
    <property type="molecule type" value="Genomic_DNA"/>
</dbReference>
<proteinExistence type="predicted"/>
<accession>A0A975BW72</accession>
<name>A0A975BW72_9BACT</name>
<dbReference type="KEGG" id="dmm:dnm_089470"/>
<dbReference type="Proteomes" id="UP000663722">
    <property type="component" value="Chromosome"/>
</dbReference>
<keyword evidence="2" id="KW-1185">Reference proteome</keyword>
<sequence>MLFRNCKNKIFALRIRLKLLKSAALALRGGCIKPSFILQVRVMGYAFN</sequence>